<evidence type="ECO:0000313" key="2">
    <source>
        <dbReference type="RefSeq" id="XP_028134391.1"/>
    </source>
</evidence>
<name>A0A6P7FF47_DIAVI</name>
<feature type="region of interest" description="Disordered" evidence="1">
    <location>
        <begin position="49"/>
        <end position="77"/>
    </location>
</feature>
<organism evidence="2">
    <name type="scientific">Diabrotica virgifera virgifera</name>
    <name type="common">western corn rootworm</name>
    <dbReference type="NCBI Taxonomy" id="50390"/>
    <lineage>
        <taxon>Eukaryota</taxon>
        <taxon>Metazoa</taxon>
        <taxon>Ecdysozoa</taxon>
        <taxon>Arthropoda</taxon>
        <taxon>Hexapoda</taxon>
        <taxon>Insecta</taxon>
        <taxon>Pterygota</taxon>
        <taxon>Neoptera</taxon>
        <taxon>Endopterygota</taxon>
        <taxon>Coleoptera</taxon>
        <taxon>Polyphaga</taxon>
        <taxon>Cucujiformia</taxon>
        <taxon>Chrysomeloidea</taxon>
        <taxon>Chrysomelidae</taxon>
        <taxon>Galerucinae</taxon>
        <taxon>Diabroticina</taxon>
        <taxon>Diabroticites</taxon>
        <taxon>Diabrotica</taxon>
    </lineage>
</organism>
<evidence type="ECO:0000256" key="1">
    <source>
        <dbReference type="SAM" id="MobiDB-lite"/>
    </source>
</evidence>
<dbReference type="RefSeq" id="XP_028134391.1">
    <property type="nucleotide sequence ID" value="XM_028278590.1"/>
</dbReference>
<accession>A0A6P7FF47</accession>
<proteinExistence type="predicted"/>
<dbReference type="AlphaFoldDB" id="A0A6P7FF47"/>
<protein>
    <submittedName>
        <fullName evidence="2">Uncharacterized protein LOC114329472</fullName>
    </submittedName>
</protein>
<reference evidence="2" key="1">
    <citation type="submission" date="2025-08" db="UniProtKB">
        <authorList>
            <consortium name="RefSeq"/>
        </authorList>
    </citation>
    <scope>IDENTIFICATION</scope>
    <source>
        <tissue evidence="2">Whole insect</tissue>
    </source>
</reference>
<gene>
    <name evidence="2" type="primary">LOC114329472</name>
</gene>
<sequence length="110" mass="12714">MFISLYFISKGTNTKIISQHQEPETEYSADRKRNVLEWVKSNNFNVYKYDDPQNSHSDSDTDEYNPSHISSSYVSDSDDLVSDVSSDILTIQEPIVVNRRNTVALDEYVR</sequence>
<feature type="compositionally biased region" description="Basic and acidic residues" evidence="1">
    <location>
        <begin position="49"/>
        <end position="59"/>
    </location>
</feature>
<dbReference type="InParanoid" id="A0A6P7FF47"/>